<gene>
    <name evidence="1" type="ORF">APX70_03902</name>
</gene>
<dbReference type="Proteomes" id="UP000282378">
    <property type="component" value="Unassembled WGS sequence"/>
</dbReference>
<sequence>MLGAFDPGLQLSVSVHRHLIAKVASVADAGKVVDTAKRAVAIGRQHTPQQTLLSLLGVLEMRLPVVQRGVRAVDE</sequence>
<protein>
    <submittedName>
        <fullName evidence="1">Uncharacterized protein</fullName>
    </submittedName>
</protein>
<reference evidence="1 2" key="1">
    <citation type="submission" date="2018-08" db="EMBL/GenBank/DDBJ databases">
        <title>Recombination of ecologically and evolutionarily significant loci maintains genetic cohesion in the Pseudomonas syringae species complex.</title>
        <authorList>
            <person name="Dillon M."/>
            <person name="Thakur S."/>
            <person name="Almeida R.N.D."/>
            <person name="Weir B.S."/>
            <person name="Guttman D.S."/>
        </authorList>
    </citation>
    <scope>NUCLEOTIDE SEQUENCE [LARGE SCALE GENOMIC DNA]</scope>
    <source>
        <strain evidence="1 2">88_10</strain>
    </source>
</reference>
<organism evidence="1 2">
    <name type="scientific">Pseudomonas syringae pv. maculicola</name>
    <dbReference type="NCBI Taxonomy" id="59511"/>
    <lineage>
        <taxon>Bacteria</taxon>
        <taxon>Pseudomonadati</taxon>
        <taxon>Pseudomonadota</taxon>
        <taxon>Gammaproteobacteria</taxon>
        <taxon>Pseudomonadales</taxon>
        <taxon>Pseudomonadaceae</taxon>
        <taxon>Pseudomonas</taxon>
    </lineage>
</organism>
<evidence type="ECO:0000313" key="1">
    <source>
        <dbReference type="EMBL" id="RML22001.1"/>
    </source>
</evidence>
<dbReference type="EMBL" id="RBNL01004858">
    <property type="protein sequence ID" value="RML22001.1"/>
    <property type="molecule type" value="Genomic_DNA"/>
</dbReference>
<dbReference type="AlphaFoldDB" id="A0A3M2U5A0"/>
<name>A0A3M2U5A0_PSEYM</name>
<accession>A0A3M2U5A0</accession>
<proteinExistence type="predicted"/>
<evidence type="ECO:0000313" key="2">
    <source>
        <dbReference type="Proteomes" id="UP000282378"/>
    </source>
</evidence>
<comment type="caution">
    <text evidence="1">The sequence shown here is derived from an EMBL/GenBank/DDBJ whole genome shotgun (WGS) entry which is preliminary data.</text>
</comment>